<evidence type="ECO:0000256" key="7">
    <source>
        <dbReference type="SAM" id="Phobius"/>
    </source>
</evidence>
<feature type="transmembrane region" description="Helical" evidence="7">
    <location>
        <begin position="111"/>
        <end position="134"/>
    </location>
</feature>
<dbReference type="AlphaFoldDB" id="A0A7Y9IF93"/>
<feature type="transmembrane region" description="Helical" evidence="7">
    <location>
        <begin position="312"/>
        <end position="329"/>
    </location>
</feature>
<evidence type="ECO:0000256" key="6">
    <source>
        <dbReference type="ARBA" id="ARBA00023136"/>
    </source>
</evidence>
<dbReference type="EMBL" id="JACCBU010000001">
    <property type="protein sequence ID" value="NYE75443.1"/>
    <property type="molecule type" value="Genomic_DNA"/>
</dbReference>
<evidence type="ECO:0000256" key="3">
    <source>
        <dbReference type="ARBA" id="ARBA00022475"/>
    </source>
</evidence>
<feature type="transmembrane region" description="Helical" evidence="7">
    <location>
        <begin position="276"/>
        <end position="300"/>
    </location>
</feature>
<comment type="caution">
    <text evidence="9">The sequence shown here is derived from an EMBL/GenBank/DDBJ whole genome shotgun (WGS) entry which is preliminary data.</text>
</comment>
<feature type="transmembrane region" description="Helical" evidence="7">
    <location>
        <begin position="365"/>
        <end position="384"/>
    </location>
</feature>
<reference evidence="9 10" key="1">
    <citation type="submission" date="2020-07" db="EMBL/GenBank/DDBJ databases">
        <title>Sequencing the genomes of 1000 actinobacteria strains.</title>
        <authorList>
            <person name="Klenk H.-P."/>
        </authorList>
    </citation>
    <scope>NUCLEOTIDE SEQUENCE [LARGE SCALE GENOMIC DNA]</scope>
    <source>
        <strain evidence="9 10">DSM 22083</strain>
    </source>
</reference>
<evidence type="ECO:0000313" key="9">
    <source>
        <dbReference type="EMBL" id="NYE75443.1"/>
    </source>
</evidence>
<keyword evidence="2" id="KW-0813">Transport</keyword>
<keyword evidence="10" id="KW-1185">Reference proteome</keyword>
<feature type="transmembrane region" description="Helical" evidence="7">
    <location>
        <begin position="209"/>
        <end position="229"/>
    </location>
</feature>
<dbReference type="InterPro" id="IPR036259">
    <property type="entry name" value="MFS_trans_sf"/>
</dbReference>
<dbReference type="SUPFAM" id="SSF103473">
    <property type="entry name" value="MFS general substrate transporter"/>
    <property type="match status" value="1"/>
</dbReference>
<evidence type="ECO:0000256" key="1">
    <source>
        <dbReference type="ARBA" id="ARBA00004651"/>
    </source>
</evidence>
<keyword evidence="5 7" id="KW-1133">Transmembrane helix</keyword>
<evidence type="ECO:0000313" key="10">
    <source>
        <dbReference type="Proteomes" id="UP000569914"/>
    </source>
</evidence>
<protein>
    <submittedName>
        <fullName evidence="9">MFS family permease</fullName>
    </submittedName>
</protein>
<dbReference type="Proteomes" id="UP000569914">
    <property type="component" value="Unassembled WGS sequence"/>
</dbReference>
<accession>A0A7Y9IF93</accession>
<feature type="transmembrane region" description="Helical" evidence="7">
    <location>
        <begin position="146"/>
        <end position="170"/>
    </location>
</feature>
<feature type="transmembrane region" description="Helical" evidence="7">
    <location>
        <begin position="56"/>
        <end position="75"/>
    </location>
</feature>
<feature type="transmembrane region" description="Helical" evidence="7">
    <location>
        <begin position="341"/>
        <end position="359"/>
    </location>
</feature>
<feature type="transmembrane region" description="Helical" evidence="7">
    <location>
        <begin position="20"/>
        <end position="44"/>
    </location>
</feature>
<dbReference type="PANTHER" id="PTHR42718">
    <property type="entry name" value="MAJOR FACILITATOR SUPERFAMILY MULTIDRUG TRANSPORTER MFSC"/>
    <property type="match status" value="1"/>
</dbReference>
<dbReference type="Pfam" id="PF07690">
    <property type="entry name" value="MFS_1"/>
    <property type="match status" value="1"/>
</dbReference>
<dbReference type="GO" id="GO:0022857">
    <property type="term" value="F:transmembrane transporter activity"/>
    <property type="evidence" value="ECO:0007669"/>
    <property type="project" value="InterPro"/>
</dbReference>
<keyword evidence="4 7" id="KW-0812">Transmembrane</keyword>
<dbReference type="PANTHER" id="PTHR42718:SF46">
    <property type="entry name" value="BLR6921 PROTEIN"/>
    <property type="match status" value="1"/>
</dbReference>
<feature type="transmembrane region" description="Helical" evidence="7">
    <location>
        <begin position="176"/>
        <end position="197"/>
    </location>
</feature>
<dbReference type="InterPro" id="IPR020846">
    <property type="entry name" value="MFS_dom"/>
</dbReference>
<evidence type="ECO:0000256" key="4">
    <source>
        <dbReference type="ARBA" id="ARBA00022692"/>
    </source>
</evidence>
<comment type="subcellular location">
    <subcellularLocation>
        <location evidence="1">Cell membrane</location>
        <topology evidence="1">Multi-pass membrane protein</topology>
    </subcellularLocation>
</comment>
<dbReference type="InterPro" id="IPR011701">
    <property type="entry name" value="MFS"/>
</dbReference>
<dbReference type="Gene3D" id="1.20.1720.10">
    <property type="entry name" value="Multidrug resistance protein D"/>
    <property type="match status" value="1"/>
</dbReference>
<keyword evidence="6 7" id="KW-0472">Membrane</keyword>
<dbReference type="Gene3D" id="1.20.1250.20">
    <property type="entry name" value="MFS general substrate transporter like domains"/>
    <property type="match status" value="1"/>
</dbReference>
<evidence type="ECO:0000256" key="2">
    <source>
        <dbReference type="ARBA" id="ARBA00022448"/>
    </source>
</evidence>
<dbReference type="CDD" id="cd17321">
    <property type="entry name" value="MFS_MMR_MDR_like"/>
    <property type="match status" value="1"/>
</dbReference>
<evidence type="ECO:0000256" key="5">
    <source>
        <dbReference type="ARBA" id="ARBA00022989"/>
    </source>
</evidence>
<keyword evidence="3" id="KW-1003">Cell membrane</keyword>
<gene>
    <name evidence="9" type="ORF">BKA15_006772</name>
</gene>
<feature type="transmembrane region" description="Helical" evidence="7">
    <location>
        <begin position="441"/>
        <end position="465"/>
    </location>
</feature>
<organism evidence="9 10">
    <name type="scientific">Microlunatus parietis</name>
    <dbReference type="NCBI Taxonomy" id="682979"/>
    <lineage>
        <taxon>Bacteria</taxon>
        <taxon>Bacillati</taxon>
        <taxon>Actinomycetota</taxon>
        <taxon>Actinomycetes</taxon>
        <taxon>Propionibacteriales</taxon>
        <taxon>Propionibacteriaceae</taxon>
        <taxon>Microlunatus</taxon>
    </lineage>
</organism>
<name>A0A7Y9IF93_9ACTN</name>
<feature type="transmembrane region" description="Helical" evidence="7">
    <location>
        <begin position="87"/>
        <end position="105"/>
    </location>
</feature>
<feature type="domain" description="Major facilitator superfamily (MFS) profile" evidence="8">
    <location>
        <begin position="20"/>
        <end position="468"/>
    </location>
</feature>
<dbReference type="PROSITE" id="PS50850">
    <property type="entry name" value="MFS"/>
    <property type="match status" value="1"/>
</dbReference>
<proteinExistence type="predicted"/>
<feature type="transmembrane region" description="Helical" evidence="7">
    <location>
        <begin position="235"/>
        <end position="256"/>
    </location>
</feature>
<sequence length="492" mass="51769">MSVSSPQRAKVRMPARARAVVFVLSGTIFLEGIDLSMMGVALPSIRADLGLSTPELQWVMSAFVLGYAGFVLLGGRAADLLGRRRMFLLWLTVFLVASGLGGMAGEGWMLITARFVTGVAAAFMTPAGLSIITTTFEEGERRNKALLVYAGMAAAGFSLGMMVGGALAAVHWRWVFFAPVIAALLLLITAVRVLPAGPAEQRRPRLRDLDLAGAVTLTATMLILVLGLVRVHEVPVVESLITFGAAALFGIVFVIIERRVAAPLIRFGILRSPSVVRANLAALLVLGGFNAYQFILVLYLQELRDWTPLQTGLALMVLGFDAVLAPTLTPRLVARFGNAKVITAGLVLAAIGYGLFLPLDLDRSYLTMLPAMVIIAVSFALVYGPTTILATDGVTESEQGLAGGLVNTSFQFGAALGIAAASVIISAVIGGSHDPQQQLAGYRSALLVPPVAAALGVLIVGSALLRRRAQPARILPETQSSAASTAVREPTS</sequence>
<dbReference type="GO" id="GO:0005886">
    <property type="term" value="C:plasma membrane"/>
    <property type="evidence" value="ECO:0007669"/>
    <property type="project" value="UniProtKB-SubCell"/>
</dbReference>
<dbReference type="RefSeq" id="WP_312879631.1">
    <property type="nucleotide sequence ID" value="NZ_JACCBU010000001.1"/>
</dbReference>
<evidence type="ECO:0000259" key="8">
    <source>
        <dbReference type="PROSITE" id="PS50850"/>
    </source>
</evidence>
<feature type="transmembrane region" description="Helical" evidence="7">
    <location>
        <begin position="405"/>
        <end position="429"/>
    </location>
</feature>